<keyword evidence="2" id="KW-0472">Membrane</keyword>
<protein>
    <submittedName>
        <fullName evidence="8">4003_t:CDS:1</fullName>
    </submittedName>
</protein>
<reference evidence="8" key="1">
    <citation type="submission" date="2021-06" db="EMBL/GenBank/DDBJ databases">
        <authorList>
            <person name="Kallberg Y."/>
            <person name="Tangrot J."/>
            <person name="Rosling A."/>
        </authorList>
    </citation>
    <scope>NUCLEOTIDE SEQUENCE</scope>
    <source>
        <strain evidence="8">FL130A</strain>
    </source>
</reference>
<keyword evidence="2" id="KW-0812">Transmembrane</keyword>
<organism evidence="8 9">
    <name type="scientific">Ambispora leptoticha</name>
    <dbReference type="NCBI Taxonomy" id="144679"/>
    <lineage>
        <taxon>Eukaryota</taxon>
        <taxon>Fungi</taxon>
        <taxon>Fungi incertae sedis</taxon>
        <taxon>Mucoromycota</taxon>
        <taxon>Glomeromycotina</taxon>
        <taxon>Glomeromycetes</taxon>
        <taxon>Archaeosporales</taxon>
        <taxon>Ambisporaceae</taxon>
        <taxon>Ambispora</taxon>
    </lineage>
</organism>
<dbReference type="InterPro" id="IPR056541">
    <property type="entry name" value="Ig-like_POM152"/>
</dbReference>
<dbReference type="Pfam" id="PF23664">
    <property type="entry name" value="Ig_Pom152"/>
    <property type="match status" value="2"/>
</dbReference>
<keyword evidence="2" id="KW-1133">Transmembrane helix</keyword>
<feature type="region of interest" description="Disordered" evidence="1">
    <location>
        <begin position="1"/>
        <end position="21"/>
    </location>
</feature>
<feature type="domain" description="Nucleoporin POM152 Ig-like" evidence="5">
    <location>
        <begin position="709"/>
        <end position="791"/>
    </location>
</feature>
<dbReference type="GO" id="GO:0017056">
    <property type="term" value="F:structural constituent of nuclear pore"/>
    <property type="evidence" value="ECO:0007669"/>
    <property type="project" value="InterPro"/>
</dbReference>
<evidence type="ECO:0000259" key="4">
    <source>
        <dbReference type="Pfam" id="PF24097"/>
    </source>
</evidence>
<evidence type="ECO:0000256" key="2">
    <source>
        <dbReference type="SAM" id="Phobius"/>
    </source>
</evidence>
<dbReference type="GO" id="GO:0070762">
    <property type="term" value="C:nuclear pore transmembrane ring"/>
    <property type="evidence" value="ECO:0007669"/>
    <property type="project" value="TreeGrafter"/>
</dbReference>
<dbReference type="Pfam" id="PF24519">
    <property type="entry name" value="Ig-like_Pom152_1"/>
    <property type="match status" value="1"/>
</dbReference>
<proteinExistence type="predicted"/>
<gene>
    <name evidence="8" type="ORF">ALEPTO_LOCUS9611</name>
</gene>
<dbReference type="AlphaFoldDB" id="A0A9N9DF99"/>
<evidence type="ECO:0000259" key="6">
    <source>
        <dbReference type="Pfam" id="PF24519"/>
    </source>
</evidence>
<dbReference type="OrthoDB" id="5529162at2759"/>
<evidence type="ECO:0000256" key="1">
    <source>
        <dbReference type="SAM" id="MobiDB-lite"/>
    </source>
</evidence>
<name>A0A9N9DF99_9GLOM</name>
<accession>A0A9N9DF99</accession>
<dbReference type="InterPro" id="IPR056544">
    <property type="entry name" value="Ig_POM152"/>
</dbReference>
<sequence length="1209" mass="137962">MSLTRNALRRNRQPNNNPVEQEDDEIAPFIPATFISAPTQRLCALSFYILVWSIKLYHIFIDNESFTWALIVCCFVNFVYFAVLWSLQIPWLQFRFRFLPIDVGLTAPMTNLSSWTSTFIRQQYARFWGNKVRAVSSEDTVKINEIRYNTSHIKGKHTVRYLPYATAKLNPDDLKLCLHRKKQQPSKKTVGSSVNLPILFNNTIPKTIEYSRIDTETGEKILYNFTKRDIEKHRVIDKAMNIAYVYIPVQLPGVYRLEQVWDWHWMNIKIYRKEEIIAYCPVAKFSSKVDQHRCVNDEIPVDLILEGIPPFSVYYERIVDDIAVNMTIDGVTSENTILGSHPDQITGYQWARDRLVHVPLTLTTDIPAQYSLKILRIRDSLNNTQTYEKEESIQPSIEFTVHSRPSVSFLSDITIKIKPGDSPNIAMELKGQEPWRILVGYWAEETAQDNNLAMNTSDTIEYILEKSTDDMINVKKAGLYKLLSVSDAFCSGQVLAPSNIIVLEVLPPSVILDTIPISTGDCPGEIGLEVIMTLTGSPPWLLEYSIVHQGQERNVPVQIFKARHSFTIMPETSGQHDYQFKRLSDYYYRDGVEIGRIISQVVHPKPDAILRNLPGGGNQINTCVGSRVDLDVRLVGIEPFTLTYDVLYNQRKNAFTIGDIQGPYHTIMSPPFENPGTYTVTLEKIVDAKGCGRILDTSNDIIVNVMKERPTVGFRATNEALTFLEGDSIDLPLQLTGNQPWEITYRYLDEIDKNVSAVQLRDPNSHLAVNLPGRYELLEVKDLYCYGKVIPELKYIDVAWIPRPNMHIVEGEAIQISQDYYQRKHVCEKTEDSIAVRLQGRAPWVVNYNIQTDGDYLHKQEIIGGSLTRIPLLTETPGKHRYEFYEIADDVYVKPHPMSLMLEQTVIKNPNARFSHPTGIINHCVGHALSEEDTSLIIELEGVAPFTILFEIKHQSSNIAETLTIDDIYEKKYKFQPRTKFSMIGKYTITILHIIDSQNCSRMPEGPDKQVLVEVSDVASIERLFPQEIHCVGDLLVYSLQGSYFQIYCSSRIPPYYITYTYNGETKHAISKSSEFTFGADKPGNMTITKVCHQNDMCCGYPTDLSEIIYDLPTAILSEGKDIISDIREGDKTEIIIEFIGIPPFRFTYTRSAILPDGKRGKAGPVLETQTVLNVRENIYSIFTAQEGIFQVTYIADKYCEYPRVASKH</sequence>
<dbReference type="InterPro" id="IPR056542">
    <property type="entry name" value="Ig-like_POM152_1st"/>
</dbReference>
<keyword evidence="9" id="KW-1185">Reference proteome</keyword>
<evidence type="ECO:0000313" key="9">
    <source>
        <dbReference type="Proteomes" id="UP000789508"/>
    </source>
</evidence>
<dbReference type="EMBL" id="CAJVPS010007790">
    <property type="protein sequence ID" value="CAG8637993.1"/>
    <property type="molecule type" value="Genomic_DNA"/>
</dbReference>
<evidence type="ECO:0000259" key="7">
    <source>
        <dbReference type="Pfam" id="PF24527"/>
    </source>
</evidence>
<dbReference type="PANTHER" id="PTHR28206">
    <property type="entry name" value="NUCLEOPORIN POM152"/>
    <property type="match status" value="1"/>
</dbReference>
<feature type="domain" description="Nucleoporin POM152 immunoglobulin-like" evidence="3">
    <location>
        <begin position="833"/>
        <end position="906"/>
    </location>
</feature>
<dbReference type="Pfam" id="PF24527">
    <property type="entry name" value="Ig-like_Pom152_9"/>
    <property type="match status" value="1"/>
</dbReference>
<dbReference type="Pfam" id="PF24097">
    <property type="entry name" value="TMD_POM152"/>
    <property type="match status" value="1"/>
</dbReference>
<evidence type="ECO:0000259" key="5">
    <source>
        <dbReference type="Pfam" id="PF24312"/>
    </source>
</evidence>
<feature type="domain" description="Nucleoporin POM152 first Ig-like" evidence="6">
    <location>
        <begin position="166"/>
        <end position="276"/>
    </location>
</feature>
<comment type="caution">
    <text evidence="8">The sequence shown here is derived from an EMBL/GenBank/DDBJ whole genome shotgun (WGS) entry which is preliminary data.</text>
</comment>
<feature type="non-terminal residue" evidence="8">
    <location>
        <position position="1209"/>
    </location>
</feature>
<dbReference type="InterPro" id="IPR037701">
    <property type="entry name" value="Pom152"/>
</dbReference>
<feature type="domain" description="Nucleoporin POM152 immunoglobulin-like" evidence="3">
    <location>
        <begin position="506"/>
        <end position="607"/>
    </location>
</feature>
<dbReference type="PANTHER" id="PTHR28206:SF1">
    <property type="entry name" value="NUCLEOPORIN POM152"/>
    <property type="match status" value="1"/>
</dbReference>
<feature type="domain" description="Nucleoporin POM152 Ig-like" evidence="5">
    <location>
        <begin position="404"/>
        <end position="499"/>
    </location>
</feature>
<dbReference type="InterPro" id="IPR056543">
    <property type="entry name" value="Ig-like_POM152_9th"/>
</dbReference>
<evidence type="ECO:0000259" key="3">
    <source>
        <dbReference type="Pfam" id="PF23664"/>
    </source>
</evidence>
<dbReference type="Proteomes" id="UP000789508">
    <property type="component" value="Unassembled WGS sequence"/>
</dbReference>
<dbReference type="InterPro" id="IPR056540">
    <property type="entry name" value="TMD_POM152"/>
</dbReference>
<feature type="domain" description="Nucleoporin POM152 ninth Ig-like" evidence="7">
    <location>
        <begin position="1021"/>
        <end position="1105"/>
    </location>
</feature>
<dbReference type="GO" id="GO:0006606">
    <property type="term" value="P:protein import into nucleus"/>
    <property type="evidence" value="ECO:0007669"/>
    <property type="project" value="TreeGrafter"/>
</dbReference>
<feature type="transmembrane region" description="Helical" evidence="2">
    <location>
        <begin position="66"/>
        <end position="87"/>
    </location>
</feature>
<dbReference type="Pfam" id="PF24312">
    <property type="entry name" value="Ig-like_POM152"/>
    <property type="match status" value="2"/>
</dbReference>
<feature type="domain" description="Nucleoporin POM152 N-terminal transmembrane" evidence="4">
    <location>
        <begin position="37"/>
        <end position="97"/>
    </location>
</feature>
<dbReference type="GO" id="GO:0006999">
    <property type="term" value="P:nuclear pore organization"/>
    <property type="evidence" value="ECO:0007669"/>
    <property type="project" value="TreeGrafter"/>
</dbReference>
<evidence type="ECO:0000313" key="8">
    <source>
        <dbReference type="EMBL" id="CAG8637993.1"/>
    </source>
</evidence>